<name>A0ABP1F8T7_9FLAO</name>
<dbReference type="Pfam" id="PF08309">
    <property type="entry name" value="LVIVD"/>
    <property type="match status" value="2"/>
</dbReference>
<dbReference type="InterPro" id="IPR027589">
    <property type="entry name" value="Choice_anch_B"/>
</dbReference>
<accession>A0ABP1F8T7</accession>
<dbReference type="NCBIfam" id="TIGR04312">
    <property type="entry name" value="choice_anch_B"/>
    <property type="match status" value="1"/>
</dbReference>
<feature type="domain" description="Secretion system C-terminal sorting" evidence="3">
    <location>
        <begin position="417"/>
        <end position="486"/>
    </location>
</feature>
<feature type="chain" id="PRO_5045981104" evidence="2">
    <location>
        <begin position="22"/>
        <end position="488"/>
    </location>
</feature>
<dbReference type="InterPro" id="IPR026444">
    <property type="entry name" value="Secre_tail"/>
</dbReference>
<keyword evidence="1 2" id="KW-0732">Signal</keyword>
<dbReference type="NCBIfam" id="TIGR04183">
    <property type="entry name" value="Por_Secre_tail"/>
    <property type="match status" value="1"/>
</dbReference>
<dbReference type="Pfam" id="PF18962">
    <property type="entry name" value="Por_Secre_tail"/>
    <property type="match status" value="1"/>
</dbReference>
<evidence type="ECO:0000313" key="5">
    <source>
        <dbReference type="Proteomes" id="UP001497602"/>
    </source>
</evidence>
<dbReference type="InterPro" id="IPR013211">
    <property type="entry name" value="LVIVD"/>
</dbReference>
<sequence length="488" mass="53444">MNKKLLYTLSLTILTTFFSFSQTPCVGGKAGNYPCNGYDLMSNINTSTLSGSASAEGADIWGWTDPTTNKEYAIASMTNSTAFVDITDPVNPIYLGRLNTNAGSNFWRDVKVYKNHAFIVADNVGAHGMQVFDLTRLRGVTTPQNFTSDTVFTGVNSCHNIVINEATGYAYLVGCGGFYSGGPVFVDITDPKNPKAAGGYSAQGYTHDAQVVTYNGPDTDYTGKEILIASNGNVGGTNDVVVIDVTNKTSPKFISKITYPNARYTHQGWFTEDQSHFILGDELDEQRVGTNTKSVVFDLTDLDAPKLSSTYLGPTAAIDHNGYVKGNEFFIANYTAGLRVLDISNISASTNSMVETGYFDTYPENNSTSFKGVWSVYPYFASGNIILNDINRGLFVVRKSGTLSTDNVDLTKSKFTIFPNPSNKTTNPRVIAQNNTINSIEVYNILGKRVFLEKNISQKEFTIPMKKEAKGVYIIKINDKISKKLILR</sequence>
<proteinExistence type="predicted"/>
<evidence type="ECO:0000259" key="3">
    <source>
        <dbReference type="Pfam" id="PF18962"/>
    </source>
</evidence>
<dbReference type="RefSeq" id="WP_348702813.1">
    <property type="nucleotide sequence ID" value="NZ_CAXIYA010000007.1"/>
</dbReference>
<gene>
    <name evidence="4" type="ORF">T190115A13A_20057</name>
</gene>
<feature type="signal peptide" evidence="2">
    <location>
        <begin position="1"/>
        <end position="21"/>
    </location>
</feature>
<comment type="caution">
    <text evidence="4">The sequence shown here is derived from an EMBL/GenBank/DDBJ whole genome shotgun (WGS) entry which is preliminary data.</text>
</comment>
<dbReference type="Proteomes" id="UP001497602">
    <property type="component" value="Unassembled WGS sequence"/>
</dbReference>
<dbReference type="PANTHER" id="PTHR38787">
    <property type="entry name" value="REGULATORY P DOMAIN-CONTAINING PROTEIN"/>
    <property type="match status" value="1"/>
</dbReference>
<protein>
    <submittedName>
        <fullName evidence="4">Regulator</fullName>
    </submittedName>
</protein>
<dbReference type="PANTHER" id="PTHR38787:SF3">
    <property type="entry name" value="REGULATORY P DOMAIN-CONTAINING PROTEIN"/>
    <property type="match status" value="1"/>
</dbReference>
<evidence type="ECO:0000256" key="1">
    <source>
        <dbReference type="ARBA" id="ARBA00022729"/>
    </source>
</evidence>
<evidence type="ECO:0000313" key="4">
    <source>
        <dbReference type="EMBL" id="CAL2106777.1"/>
    </source>
</evidence>
<organism evidence="4 5">
    <name type="scientific">Tenacibaculum vairaonense</name>
    <dbReference type="NCBI Taxonomy" id="3137860"/>
    <lineage>
        <taxon>Bacteria</taxon>
        <taxon>Pseudomonadati</taxon>
        <taxon>Bacteroidota</taxon>
        <taxon>Flavobacteriia</taxon>
        <taxon>Flavobacteriales</taxon>
        <taxon>Flavobacteriaceae</taxon>
        <taxon>Tenacibaculum</taxon>
    </lineage>
</organism>
<evidence type="ECO:0000256" key="2">
    <source>
        <dbReference type="SAM" id="SignalP"/>
    </source>
</evidence>
<reference evidence="4 5" key="1">
    <citation type="submission" date="2024-05" db="EMBL/GenBank/DDBJ databases">
        <authorList>
            <person name="Duchaud E."/>
        </authorList>
    </citation>
    <scope>NUCLEOTIDE SEQUENCE [LARGE SCALE GENOMIC DNA]</scope>
    <source>
        <strain evidence="4">Ena-SAMPLE-TAB-13-05-2024-13:56:06:370-140305</strain>
    </source>
</reference>
<dbReference type="EMBL" id="CAXJRC010000022">
    <property type="protein sequence ID" value="CAL2106777.1"/>
    <property type="molecule type" value="Genomic_DNA"/>
</dbReference>
<keyword evidence="5" id="KW-1185">Reference proteome</keyword>